<name>A0A923S429_9BURK</name>
<organism evidence="1 2">
    <name type="scientific">Ramlibacter albus</name>
    <dbReference type="NCBI Taxonomy" id="2079448"/>
    <lineage>
        <taxon>Bacteria</taxon>
        <taxon>Pseudomonadati</taxon>
        <taxon>Pseudomonadota</taxon>
        <taxon>Betaproteobacteria</taxon>
        <taxon>Burkholderiales</taxon>
        <taxon>Comamonadaceae</taxon>
        <taxon>Ramlibacter</taxon>
    </lineage>
</organism>
<evidence type="ECO:0000313" key="1">
    <source>
        <dbReference type="EMBL" id="MBC5767046.1"/>
    </source>
</evidence>
<keyword evidence="2" id="KW-1185">Reference proteome</keyword>
<dbReference type="EMBL" id="JACORU010000009">
    <property type="protein sequence ID" value="MBC5767046.1"/>
    <property type="molecule type" value="Genomic_DNA"/>
</dbReference>
<dbReference type="PANTHER" id="PTHR39328:SF1">
    <property type="entry name" value="BLL2871 PROTEIN"/>
    <property type="match status" value="1"/>
</dbReference>
<dbReference type="PANTHER" id="PTHR39328">
    <property type="entry name" value="BLL2871 PROTEIN"/>
    <property type="match status" value="1"/>
</dbReference>
<gene>
    <name evidence="1" type="ORF">H8R02_21450</name>
</gene>
<dbReference type="RefSeq" id="WP_187083542.1">
    <property type="nucleotide sequence ID" value="NZ_JACORU010000009.1"/>
</dbReference>
<dbReference type="InterPro" id="IPR010430">
    <property type="entry name" value="DUF1028"/>
</dbReference>
<accession>A0A923S429</accession>
<dbReference type="InterPro" id="IPR029055">
    <property type="entry name" value="Ntn_hydrolases_N"/>
</dbReference>
<dbReference type="SUPFAM" id="SSF56235">
    <property type="entry name" value="N-terminal nucleophile aminohydrolases (Ntn hydrolases)"/>
    <property type="match status" value="1"/>
</dbReference>
<dbReference type="Pfam" id="PF06267">
    <property type="entry name" value="DUF1028"/>
    <property type="match status" value="1"/>
</dbReference>
<dbReference type="Proteomes" id="UP000596827">
    <property type="component" value="Unassembled WGS sequence"/>
</dbReference>
<proteinExistence type="predicted"/>
<protein>
    <submittedName>
        <fullName evidence="1">DUF1028 domain-containing protein</fullName>
    </submittedName>
</protein>
<comment type="caution">
    <text evidence="1">The sequence shown here is derived from an EMBL/GenBank/DDBJ whole genome shotgun (WGS) entry which is preliminary data.</text>
</comment>
<evidence type="ECO:0000313" key="2">
    <source>
        <dbReference type="Proteomes" id="UP000596827"/>
    </source>
</evidence>
<dbReference type="AlphaFoldDB" id="A0A923S429"/>
<reference evidence="1" key="1">
    <citation type="submission" date="2020-08" db="EMBL/GenBank/DDBJ databases">
        <title>Ramlibacter sp. GTP1 16S ribosomal RNA gene genome sequencing and assembly.</title>
        <authorList>
            <person name="Kang M."/>
        </authorList>
    </citation>
    <scope>NUCLEOTIDE SEQUENCE</scope>
    <source>
        <strain evidence="1">GTP1</strain>
    </source>
</reference>
<dbReference type="Gene3D" id="3.60.20.10">
    <property type="entry name" value="Glutamine Phosphoribosylpyrophosphate, subunit 1, domain 1"/>
    <property type="match status" value="1"/>
</dbReference>
<sequence length="236" mass="25857">MTFCIIARDKATGLLGLAQATNPLSVGGRCPFIRANVGAVSTQAYTDPGLGPLAIELLTLGHSPQKVIKELGESDPHFEWRQIGIVDRHGRAAVHTGKQCKVHSGAIVGDGYLVMGNYLLTDQVVPKMDEAWRNSEGKLFEERLLAAAVAARDAGGDLGGHRSSCMLVYDTEAYARTDLRIDFVPKREGERDAVDALGEILDRWKPMIGYYKVRPHNPSMPGWSDWLAEQGTPFRD</sequence>